<evidence type="ECO:0000256" key="6">
    <source>
        <dbReference type="ARBA" id="ARBA00023026"/>
    </source>
</evidence>
<dbReference type="EMBL" id="JADBGG010000062">
    <property type="protein sequence ID" value="MBE1427349.1"/>
    <property type="molecule type" value="Genomic_DNA"/>
</dbReference>
<dbReference type="InterPro" id="IPR003995">
    <property type="entry name" value="RTX_toxin_determinant-A"/>
</dbReference>
<organism evidence="10 11">
    <name type="scientific">Desulfomicrobium macestii</name>
    <dbReference type="NCBI Taxonomy" id="90731"/>
    <lineage>
        <taxon>Bacteria</taxon>
        <taxon>Pseudomonadati</taxon>
        <taxon>Thermodesulfobacteriota</taxon>
        <taxon>Desulfovibrionia</taxon>
        <taxon>Desulfovibrionales</taxon>
        <taxon>Desulfomicrobiaceae</taxon>
        <taxon>Desulfomicrobium</taxon>
    </lineage>
</organism>
<evidence type="ECO:0000313" key="10">
    <source>
        <dbReference type="EMBL" id="MBE1427349.1"/>
    </source>
</evidence>
<evidence type="ECO:0000259" key="9">
    <source>
        <dbReference type="Pfam" id="PF17892"/>
    </source>
</evidence>
<reference evidence="10 11" key="1">
    <citation type="submission" date="2020-10" db="EMBL/GenBank/DDBJ databases">
        <title>Genomic Encyclopedia of Type Strains, Phase IV (KMG-IV): sequencing the most valuable type-strain genomes for metagenomic binning, comparative biology and taxonomic classification.</title>
        <authorList>
            <person name="Goeker M."/>
        </authorList>
    </citation>
    <scope>NUCLEOTIDE SEQUENCE [LARGE SCALE GENOMIC DNA]</scope>
    <source>
        <strain evidence="10 11">DSM 4194</strain>
    </source>
</reference>
<dbReference type="RefSeq" id="WP_318779664.1">
    <property type="nucleotide sequence ID" value="NZ_JADBGG010000062.1"/>
</dbReference>
<dbReference type="Pfam" id="PF16184">
    <property type="entry name" value="Cadherin_3"/>
    <property type="match status" value="1"/>
</dbReference>
<dbReference type="InterPro" id="IPR050557">
    <property type="entry name" value="RTX_toxin/Mannuronan_C5-epim"/>
</dbReference>
<dbReference type="PROSITE" id="PS00330">
    <property type="entry name" value="HEMOLYSIN_CALCIUM"/>
    <property type="match status" value="22"/>
</dbReference>
<keyword evidence="7" id="KW-0472">Membrane</keyword>
<feature type="domain" description="Cadherin-like" evidence="9">
    <location>
        <begin position="173"/>
        <end position="269"/>
    </location>
</feature>
<feature type="compositionally biased region" description="Polar residues" evidence="8">
    <location>
        <begin position="1366"/>
        <end position="1379"/>
    </location>
</feature>
<dbReference type="InterPro" id="IPR018511">
    <property type="entry name" value="Hemolysin-typ_Ca-bd_CS"/>
</dbReference>
<evidence type="ECO:0000256" key="3">
    <source>
        <dbReference type="ARBA" id="ARBA00022525"/>
    </source>
</evidence>
<evidence type="ECO:0000256" key="5">
    <source>
        <dbReference type="ARBA" id="ARBA00022737"/>
    </source>
</evidence>
<comment type="subcellular location">
    <subcellularLocation>
        <location evidence="1">Membrane</location>
    </subcellularLocation>
    <subcellularLocation>
        <location evidence="2">Secreted</location>
    </subcellularLocation>
</comment>
<dbReference type="InterPro" id="IPR011049">
    <property type="entry name" value="Serralysin-like_metalloprot_C"/>
</dbReference>
<feature type="region of interest" description="Disordered" evidence="8">
    <location>
        <begin position="446"/>
        <end position="479"/>
    </location>
</feature>
<dbReference type="PRINTS" id="PR00313">
    <property type="entry name" value="CABNDNGRPT"/>
</dbReference>
<evidence type="ECO:0000256" key="1">
    <source>
        <dbReference type="ARBA" id="ARBA00004370"/>
    </source>
</evidence>
<dbReference type="SUPFAM" id="SSF51120">
    <property type="entry name" value="beta-Roll"/>
    <property type="match status" value="11"/>
</dbReference>
<keyword evidence="11" id="KW-1185">Reference proteome</keyword>
<keyword evidence="5" id="KW-0677">Repeat</keyword>
<dbReference type="Pfam" id="PF17892">
    <property type="entry name" value="Cadherin_5"/>
    <property type="match status" value="1"/>
</dbReference>
<keyword evidence="3" id="KW-0964">Secreted</keyword>
<dbReference type="NCBIfam" id="NF012211">
    <property type="entry name" value="tand_rpt_95"/>
    <property type="match status" value="1"/>
</dbReference>
<dbReference type="Gene3D" id="2.150.10.10">
    <property type="entry name" value="Serralysin-like metalloprotease, C-terminal"/>
    <property type="match status" value="17"/>
</dbReference>
<dbReference type="InterPro" id="IPR001343">
    <property type="entry name" value="Hemolysn_Ca-bd"/>
</dbReference>
<evidence type="ECO:0000256" key="7">
    <source>
        <dbReference type="ARBA" id="ARBA00023136"/>
    </source>
</evidence>
<dbReference type="Gene3D" id="2.60.40.2810">
    <property type="match status" value="1"/>
</dbReference>
<evidence type="ECO:0000313" key="11">
    <source>
        <dbReference type="Proteomes" id="UP000639010"/>
    </source>
</evidence>
<dbReference type="PROSITE" id="PS51854">
    <property type="entry name" value="CSPG"/>
    <property type="match status" value="1"/>
</dbReference>
<evidence type="ECO:0000256" key="8">
    <source>
        <dbReference type="SAM" id="MobiDB-lite"/>
    </source>
</evidence>
<gene>
    <name evidence="10" type="ORF">H4684_004042</name>
</gene>
<dbReference type="PANTHER" id="PTHR38340">
    <property type="entry name" value="S-LAYER PROTEIN"/>
    <property type="match status" value="1"/>
</dbReference>
<dbReference type="InterPro" id="IPR041690">
    <property type="entry name" value="Cadherin_5"/>
</dbReference>
<feature type="region of interest" description="Disordered" evidence="8">
    <location>
        <begin position="143"/>
        <end position="176"/>
    </location>
</feature>
<keyword evidence="4" id="KW-0800">Toxin</keyword>
<dbReference type="PRINTS" id="PR01488">
    <property type="entry name" value="RTXTOXINA"/>
</dbReference>
<dbReference type="Proteomes" id="UP000639010">
    <property type="component" value="Unassembled WGS sequence"/>
</dbReference>
<name>A0ABR9H9H2_9BACT</name>
<keyword evidence="6" id="KW-0843">Virulence</keyword>
<evidence type="ECO:0000256" key="2">
    <source>
        <dbReference type="ARBA" id="ARBA00004613"/>
    </source>
</evidence>
<evidence type="ECO:0000256" key="4">
    <source>
        <dbReference type="ARBA" id="ARBA00022656"/>
    </source>
</evidence>
<feature type="region of interest" description="Disordered" evidence="8">
    <location>
        <begin position="1050"/>
        <end position="1078"/>
    </location>
</feature>
<accession>A0ABR9H9H2</accession>
<comment type="caution">
    <text evidence="10">The sequence shown here is derived from an EMBL/GenBank/DDBJ whole genome shotgun (WGS) entry which is preliminary data.</text>
</comment>
<proteinExistence type="predicted"/>
<sequence>MYTINVGVRQENGDFQEVRIDNGGRLNLSHGDRLVLAAAPEDVEIVSGDRGDYVVRLKGGEEFSVALADDAKELVLISPDTGEPLIMFDIQHPEQEVDAHVSQPLGVHQASVAGTEFLQQDVGEDLGMGQLLDMASFSAEGGGALTSASGPSFPDWEEAAGTLPGDDGTGDSNNAPFVSGSVDLGSIDEEGSLVFSRADLLATASDADGDALTVTGLSVASGDGTLTDNGDGTWTFAPSADWNGAVSFGYTISDGNGGATATAANLTVNPVNDAPVIDVNATINVEAEATVSLAGYLHAGDVDNAASELAYTITHAPEFGTLLLDGIAITNFSGTVFTQADIDAGRVSYRFAPVAGSEIRVVEDDSFTFTVTDGLTVTPETTFDMHSVPVQVWGTNGEDLISGTTATTRADATFLVHGFDGDDWLYSGVGDDTLYGGDGNDTLDGAAGNDSLAGGDGDDNLNGGAGADTLDGGSNTSGGDWADYNTSSAPVNVDLNNSGAQSGGDAEGDVLMGIENIIGTAHADTLIGEDYTSNVFASLVGADLLVGGESILMVTDDTSGIPVTTTHYFPDTADYSLSPYWVNVDLNNTGGQTGGWIGNHAEGDTLVGIENVIGTYNGDSITGDGNNNFLDGQNGADTIMGGAGADTLLGGAGDDTLVGGEGADILDGGDGSDTADYSASPTWVSILLDFDVAQMGGGTANHGLGDVLTGIENVVGSNDTLHGDVLMGDEADNVLSGLAGDDTLFGNAGNDSLAGGDGDDNLNGGAGADTIDGGSNTSGGDWVDYSTSSAPVNVDLNNSGAQSGGYAEGDVLTGIENIIGTAHADTLIGEDYKSNVFASMVGADLLVGGESILMVTDDTSGIPVTTTHYFPDTADYSLSPYWVNVDLNNTGGQTGGWIGNHAEGDTLVGIENVIGTYNGDSITGDGNNNFLDGQNGADTIMGGAGADTLLGGAGDDTLVGGEGADILDGGDGSDTADYSASPTWVSILLDFDVAQMGGGTANHGLGDVLTGIENVVGSNDTLHGDVLMGDEADNVLSGLAGNDTLDGGAGNDSLAGGDGDDNLNGGAGADTIDGGSNTSGGDWVDYSTSSAPVNVDLNNSGAQSGGYAEGDVLTGIENIIGTAHADTLIGEDYKSNVFASMVGADLLVGGESILTVTDDTSGIPVTTTHYFPDTADYSLSPYWVNVDLNNTGGQTGGWIGNHAEGDTLVGIENVIGTYNGDSITGDGNNNFLDGQDGTDTILGGAGDDTLVGGEGADILDGGDGSDTADYSASPTWVSILLDFDVAQMGGGTANHGLGDVLTGIENVVGSNDTLHGDVLMGDEADNVLFGLTGNDTLDGGAGNDLLAGGDGDDNLNGGAGADTLDGGSNTSGGDWADYNTSSAPVNVDLNNSGAQSGGDAEGDVLTGIENIIGTAHADTLIGEDYTSNVFASLVGADLLVGGESILMVTDDTFGIPVTTTHYFPDTADYSLSPYWVNVDLNNTGGQTGGWIGNHAEGDTLVGIENVIGTYNGDSITGDGNNNFLDGQNGADTIMGGAGADTLLGGSGDDTLGGGEGADFIDGGDGFDTADYSASPTWVNIDLSVTVAQTGGGVDNHGLGDTLTGIEEVLGTNDTLHGDVLTGDDADNILDGLSGNDTLHGGGGNDTLYGHEGFDVLYGGDGDDLLQDHGGNDTLYGGAGDDALVGGDGRDVLYGGEGNDTLVGGNTTDPASSIPIWDTLNGGAGADVLTGLGLGEVADYAGSLAVEIDLNNVIQVQGNGAAGNDAIGDELHDILNVSGSSFADTLIGNEHDNYFWGQQGDDLLVGGAGADTLLGVEGDNTLEGGTGGDVLRGGTGHDIASYRNAAAGVLVDMNDQNKEPLLYPDGQAGAGVDGEEHGDHLLFIDGVWGSEHGDTLLGRDVGWDGEYNMSSNDELHGFGGDDSLVGFGGSDSLYGGDGNDTLIGWKYDLLNTNMNRDSGVDLLDGGAGDDLLIGAPEDSVHGGEGFDVFALEAEDLSFSHTLDLSAMVSEGRISGIEKISLYGVNGWEANVLTLQASDVLDVSDTDTLWVFGEGPAEVIATDSGWSLVGTNVVGSDGFDYNHYTNTVGTSIVHLMVAEDIATQHVASFP</sequence>
<dbReference type="InterPro" id="IPR039005">
    <property type="entry name" value="CSPG_rpt"/>
</dbReference>
<feature type="region of interest" description="Disordered" evidence="8">
    <location>
        <begin position="1357"/>
        <end position="1379"/>
    </location>
</feature>
<protein>
    <submittedName>
        <fullName evidence="10">Ca2+-binding RTX toxin-like protein</fullName>
    </submittedName>
</protein>
<dbReference type="Pfam" id="PF00353">
    <property type="entry name" value="HemolysinCabind"/>
    <property type="match status" value="15"/>
</dbReference>
<dbReference type="PANTHER" id="PTHR38340:SF1">
    <property type="entry name" value="S-LAYER PROTEIN"/>
    <property type="match status" value="1"/>
</dbReference>